<protein>
    <recommendedName>
        <fullName evidence="5">General secretion pathway protein GspG</fullName>
    </recommendedName>
</protein>
<sequence>MALKSDRLRTTLQVVLAIVIGALAYFLYYSITEPYEAIEREQRITEEVRNRMSDIRTVLNRYERDSTTYPDSLDQLMAHIQRDSALLASRDSIFTTSFELDSMFYSPRNGEPFTYTLSDTGQVPTYLLEAPAPDSTDQIGTLSGDPTRTNVASWE</sequence>
<evidence type="ECO:0000313" key="4">
    <source>
        <dbReference type="Proteomes" id="UP000221024"/>
    </source>
</evidence>
<keyword evidence="2" id="KW-1133">Transmembrane helix</keyword>
<evidence type="ECO:0000256" key="2">
    <source>
        <dbReference type="SAM" id="Phobius"/>
    </source>
</evidence>
<keyword evidence="2" id="KW-0812">Transmembrane</keyword>
<feature type="transmembrane region" description="Helical" evidence="2">
    <location>
        <begin position="12"/>
        <end position="31"/>
    </location>
</feature>
<dbReference type="OrthoDB" id="1524109at2"/>
<feature type="region of interest" description="Disordered" evidence="1">
    <location>
        <begin position="133"/>
        <end position="155"/>
    </location>
</feature>
<evidence type="ECO:0000256" key="1">
    <source>
        <dbReference type="SAM" id="MobiDB-lite"/>
    </source>
</evidence>
<dbReference type="EMBL" id="PDEP01000003">
    <property type="protein sequence ID" value="PEN08305.1"/>
    <property type="molecule type" value="Genomic_DNA"/>
</dbReference>
<dbReference type="Proteomes" id="UP000221024">
    <property type="component" value="Unassembled WGS sequence"/>
</dbReference>
<proteinExistence type="predicted"/>
<name>A0A2H3NNH8_9BACT</name>
<gene>
    <name evidence="3" type="ORF">CRI93_04095</name>
</gene>
<feature type="compositionally biased region" description="Polar residues" evidence="1">
    <location>
        <begin position="135"/>
        <end position="155"/>
    </location>
</feature>
<dbReference type="RefSeq" id="WP_098061344.1">
    <property type="nucleotide sequence ID" value="NZ_PDEP01000003.1"/>
</dbReference>
<accession>A0A2H3NNH8</accession>
<organism evidence="3 4">
    <name type="scientific">Longimonas halophila</name>
    <dbReference type="NCBI Taxonomy" id="1469170"/>
    <lineage>
        <taxon>Bacteria</taxon>
        <taxon>Pseudomonadati</taxon>
        <taxon>Rhodothermota</taxon>
        <taxon>Rhodothermia</taxon>
        <taxon>Rhodothermales</taxon>
        <taxon>Salisaetaceae</taxon>
        <taxon>Longimonas</taxon>
    </lineage>
</organism>
<comment type="caution">
    <text evidence="3">The sequence shown here is derived from an EMBL/GenBank/DDBJ whole genome shotgun (WGS) entry which is preliminary data.</text>
</comment>
<keyword evidence="4" id="KW-1185">Reference proteome</keyword>
<keyword evidence="2" id="KW-0472">Membrane</keyword>
<evidence type="ECO:0008006" key="5">
    <source>
        <dbReference type="Google" id="ProtNLM"/>
    </source>
</evidence>
<reference evidence="3 4" key="1">
    <citation type="submission" date="2017-10" db="EMBL/GenBank/DDBJ databases">
        <title>Draft genome of Longimonas halophila.</title>
        <authorList>
            <person name="Goh K.M."/>
            <person name="Shamsir M.S."/>
            <person name="Lim S.W."/>
        </authorList>
    </citation>
    <scope>NUCLEOTIDE SEQUENCE [LARGE SCALE GENOMIC DNA]</scope>
    <source>
        <strain evidence="3 4">KCTC 42399</strain>
    </source>
</reference>
<dbReference type="AlphaFoldDB" id="A0A2H3NNH8"/>
<evidence type="ECO:0000313" key="3">
    <source>
        <dbReference type="EMBL" id="PEN08305.1"/>
    </source>
</evidence>